<dbReference type="Gene3D" id="3.40.960.10">
    <property type="entry name" value="VSR Endonuclease"/>
    <property type="match status" value="1"/>
</dbReference>
<protein>
    <recommendedName>
        <fullName evidence="4">DUF559 domain-containing protein</fullName>
    </recommendedName>
</protein>
<keyword evidence="3" id="KW-1185">Reference proteome</keyword>
<proteinExistence type="predicted"/>
<organism evidence="2 3">
    <name type="scientific">Sphingobacterium hungaricum</name>
    <dbReference type="NCBI Taxonomy" id="2082723"/>
    <lineage>
        <taxon>Bacteria</taxon>
        <taxon>Pseudomonadati</taxon>
        <taxon>Bacteroidota</taxon>
        <taxon>Sphingobacteriia</taxon>
        <taxon>Sphingobacteriales</taxon>
        <taxon>Sphingobacteriaceae</taxon>
        <taxon>Sphingobacterium</taxon>
    </lineage>
</organism>
<accession>A0A928UWE2</accession>
<dbReference type="EMBL" id="PRDK01000001">
    <property type="protein sequence ID" value="MBE8712535.1"/>
    <property type="molecule type" value="Genomic_DNA"/>
</dbReference>
<name>A0A928UWE2_9SPHI</name>
<evidence type="ECO:0008006" key="4">
    <source>
        <dbReference type="Google" id="ProtNLM"/>
    </source>
</evidence>
<reference evidence="2" key="1">
    <citation type="submission" date="2018-02" db="EMBL/GenBank/DDBJ databases">
        <authorList>
            <person name="Vasarhelyi B.M."/>
            <person name="Deshmukh S."/>
            <person name="Balint B."/>
            <person name="Kukolya J."/>
        </authorList>
    </citation>
    <scope>NUCLEOTIDE SEQUENCE</scope>
    <source>
        <strain evidence="2">KB22</strain>
    </source>
</reference>
<sequence>MAKWGRPGQGKSIVKEIIDKGFIRIGDRFFHPSTAEAKSRLTPKKKRSKINRTGDINDTRNIRNKENHQDAFIRLIKLELDLEVWPEFYFCTERQFRIDYAIPELKIAIEQEGGIWMKGNSGHSSGSGIARDMEKNNLLVEKGWRLIRRQPNEMLSISTLCVIRKALQ</sequence>
<feature type="region of interest" description="Disordered" evidence="1">
    <location>
        <begin position="37"/>
        <end position="60"/>
    </location>
</feature>
<gene>
    <name evidence="2" type="ORF">C4F49_02420</name>
</gene>
<dbReference type="AlphaFoldDB" id="A0A928UWE2"/>
<dbReference type="Proteomes" id="UP000616201">
    <property type="component" value="Unassembled WGS sequence"/>
</dbReference>
<evidence type="ECO:0000313" key="3">
    <source>
        <dbReference type="Proteomes" id="UP000616201"/>
    </source>
</evidence>
<evidence type="ECO:0000256" key="1">
    <source>
        <dbReference type="SAM" id="MobiDB-lite"/>
    </source>
</evidence>
<evidence type="ECO:0000313" key="2">
    <source>
        <dbReference type="EMBL" id="MBE8712535.1"/>
    </source>
</evidence>
<feature type="compositionally biased region" description="Basic residues" evidence="1">
    <location>
        <begin position="41"/>
        <end position="50"/>
    </location>
</feature>
<comment type="caution">
    <text evidence="2">The sequence shown here is derived from an EMBL/GenBank/DDBJ whole genome shotgun (WGS) entry which is preliminary data.</text>
</comment>
<dbReference type="RefSeq" id="WP_196934864.1">
    <property type="nucleotide sequence ID" value="NZ_MU158698.1"/>
</dbReference>